<name>A0AAE7SQP5_9CAUD</name>
<dbReference type="Proteomes" id="UP000828872">
    <property type="component" value="Segment"/>
</dbReference>
<evidence type="ECO:0000313" key="1">
    <source>
        <dbReference type="EMBL" id="QXP45368.1"/>
    </source>
</evidence>
<gene>
    <name evidence="1" type="ORF">cd4_033</name>
</gene>
<dbReference type="EMBL" id="MZ399596">
    <property type="protein sequence ID" value="QXP45368.1"/>
    <property type="molecule type" value="Genomic_DNA"/>
</dbReference>
<accession>A0AAE7SQP5</accession>
<protein>
    <submittedName>
        <fullName evidence="1">Uncharacterized protein</fullName>
    </submittedName>
</protein>
<proteinExistence type="predicted"/>
<evidence type="ECO:0000313" key="2">
    <source>
        <dbReference type="Proteomes" id="UP000828872"/>
    </source>
</evidence>
<keyword evidence="2" id="KW-1185">Reference proteome</keyword>
<organism evidence="1 2">
    <name type="scientific">Carnobacterium phage cd4</name>
    <dbReference type="NCBI Taxonomy" id="2849246"/>
    <lineage>
        <taxon>Viruses</taxon>
        <taxon>Duplodnaviria</taxon>
        <taxon>Heunggongvirae</taxon>
        <taxon>Uroviricota</taxon>
        <taxon>Caudoviricetes</taxon>
        <taxon>Carnodivirus</taxon>
        <taxon>Carnodivirus cd4-like</taxon>
    </lineage>
</organism>
<reference evidence="1 2" key="1">
    <citation type="journal article" date="2021" name="Microbiol. Resour. Announc.">
        <title>Genome Sequences of Bacteriophages cd2, cd3, and cd4, which Specifically Target Carnobacterium divergens.</title>
        <authorList>
            <person name="Zhang P."/>
            <person name="Britton A.P."/>
            <person name="Visser K.A."/>
            <person name="Welke C.A."/>
            <person name="Wassink H."/>
            <person name="Prins E."/>
            <person name="Yang X."/>
            <person name="Martin-Visscher L.A."/>
        </authorList>
    </citation>
    <scope>NUCLEOTIDE SEQUENCE [LARGE SCALE GENOMIC DNA]</scope>
    <source>
        <strain evidence="2">cd4</strain>
    </source>
</reference>
<sequence length="143" mass="16080">MSKPKAKSNIKLDRDELLRVYASAVSMIQLAQTLTIENSGIEEIMKVSKNMKAMSLIALEAVKDLNSPADLDLMIVDESDVLITKYKHLLTEESTKELDEYVEQVKATRDKATKDAMERAKQRKAPTSFDNVLSDFKDGLQQS</sequence>